<dbReference type="Pfam" id="PF04932">
    <property type="entry name" value="Wzy_C"/>
    <property type="match status" value="1"/>
</dbReference>
<feature type="domain" description="O-antigen ligase-related" evidence="6">
    <location>
        <begin position="234"/>
        <end position="386"/>
    </location>
</feature>
<keyword evidence="2 5" id="KW-0812">Transmembrane</keyword>
<feature type="transmembrane region" description="Helical" evidence="5">
    <location>
        <begin position="67"/>
        <end position="86"/>
    </location>
</feature>
<keyword evidence="7" id="KW-0436">Ligase</keyword>
<feature type="transmembrane region" description="Helical" evidence="5">
    <location>
        <begin position="36"/>
        <end position="55"/>
    </location>
</feature>
<evidence type="ECO:0000259" key="6">
    <source>
        <dbReference type="Pfam" id="PF04932"/>
    </source>
</evidence>
<feature type="transmembrane region" description="Helical" evidence="5">
    <location>
        <begin position="411"/>
        <end position="428"/>
    </location>
</feature>
<protein>
    <submittedName>
        <fullName evidence="7">O-antigen ligase domain-containing protein</fullName>
    </submittedName>
</protein>
<feature type="transmembrane region" description="Helical" evidence="5">
    <location>
        <begin position="12"/>
        <end position="30"/>
    </location>
</feature>
<proteinExistence type="predicted"/>
<dbReference type="InterPro" id="IPR051533">
    <property type="entry name" value="WaaL-like"/>
</dbReference>
<feature type="transmembrane region" description="Helical" evidence="5">
    <location>
        <begin position="434"/>
        <end position="452"/>
    </location>
</feature>
<evidence type="ECO:0000313" key="7">
    <source>
        <dbReference type="EMBL" id="TGX46459.1"/>
    </source>
</evidence>
<dbReference type="GO" id="GO:0016874">
    <property type="term" value="F:ligase activity"/>
    <property type="evidence" value="ECO:0007669"/>
    <property type="project" value="UniProtKB-KW"/>
</dbReference>
<dbReference type="AlphaFoldDB" id="A0A4S1WSR9"/>
<evidence type="ECO:0000313" key="8">
    <source>
        <dbReference type="Proteomes" id="UP000309848"/>
    </source>
</evidence>
<organism evidence="7 8">
    <name type="scientific">Sphingomonas naasensis</name>
    <dbReference type="NCBI Taxonomy" id="1344951"/>
    <lineage>
        <taxon>Bacteria</taxon>
        <taxon>Pseudomonadati</taxon>
        <taxon>Pseudomonadota</taxon>
        <taxon>Alphaproteobacteria</taxon>
        <taxon>Sphingomonadales</taxon>
        <taxon>Sphingomonadaceae</taxon>
        <taxon>Sphingomonas</taxon>
    </lineage>
</organism>
<dbReference type="PANTHER" id="PTHR37422:SF21">
    <property type="entry name" value="EXOQ-LIKE PROTEIN"/>
    <property type="match status" value="1"/>
</dbReference>
<evidence type="ECO:0000256" key="4">
    <source>
        <dbReference type="ARBA" id="ARBA00023136"/>
    </source>
</evidence>
<feature type="transmembrane region" description="Helical" evidence="5">
    <location>
        <begin position="225"/>
        <end position="243"/>
    </location>
</feature>
<evidence type="ECO:0000256" key="3">
    <source>
        <dbReference type="ARBA" id="ARBA00022989"/>
    </source>
</evidence>
<feature type="transmembrane region" description="Helical" evidence="5">
    <location>
        <begin position="285"/>
        <end position="302"/>
    </location>
</feature>
<dbReference type="PANTHER" id="PTHR37422">
    <property type="entry name" value="TEICHURONIC ACID BIOSYNTHESIS PROTEIN TUAE"/>
    <property type="match status" value="1"/>
</dbReference>
<feature type="transmembrane region" description="Helical" evidence="5">
    <location>
        <begin position="373"/>
        <end position="391"/>
    </location>
</feature>
<feature type="transmembrane region" description="Helical" evidence="5">
    <location>
        <begin position="200"/>
        <end position="218"/>
    </location>
</feature>
<accession>A0A4S1WSR9</accession>
<comment type="caution">
    <text evidence="7">The sequence shown here is derived from an EMBL/GenBank/DDBJ whole genome shotgun (WGS) entry which is preliminary data.</text>
</comment>
<feature type="transmembrane region" description="Helical" evidence="5">
    <location>
        <begin position="151"/>
        <end position="170"/>
    </location>
</feature>
<dbReference type="OrthoDB" id="7628239at2"/>
<keyword evidence="8" id="KW-1185">Reference proteome</keyword>
<dbReference type="Proteomes" id="UP000309848">
    <property type="component" value="Unassembled WGS sequence"/>
</dbReference>
<keyword evidence="3 5" id="KW-1133">Transmembrane helix</keyword>
<sequence>MHRPSGKRYPKSVQFWLLLAFLGVTALLGGGARGDVASLVILRPLAGLLCGVALATLRREQVTENRGLFAFAAAVIVYVAIQLVPLPPVIWHMLPGREIVAQIDTATGLGPTWRPISMAPLATWNALYSLLVPLVVLLLCVQIPPRQRRDLLPFFIAFGVISGLIGLLQVTSGYSSPLYFYRITNHDAAVGLFANRNHQAIFLACIFPMAAVLASTGVRTPEQARVRTGLMIAVALVIFPLLLVTGSRAGFVLGLIGIASTVALYRRPALDIPTKRKTRTIAGPMVLAVAIVAGIALLMVLFTRAKTLSRITAADQLEDLRFRVWGPIVDMAWTYFPTGSGIGSFAEVFQVHEPEKLLRLSYLNHAHNDWLEVYMTGGLIGCALLLTAVVVIARDSLAAWRNATPGAERTFGRLASVLFAMLGLASVADYPLRAPSIACLAVVAIFWLGDAARARTFTATSTKNGGSLGAARLADQAQG</sequence>
<comment type="subcellular location">
    <subcellularLocation>
        <location evidence="1">Membrane</location>
        <topology evidence="1">Multi-pass membrane protein</topology>
    </subcellularLocation>
</comment>
<feature type="transmembrane region" description="Helical" evidence="5">
    <location>
        <begin position="121"/>
        <end position="139"/>
    </location>
</feature>
<evidence type="ECO:0000256" key="2">
    <source>
        <dbReference type="ARBA" id="ARBA00022692"/>
    </source>
</evidence>
<dbReference type="GO" id="GO:0016020">
    <property type="term" value="C:membrane"/>
    <property type="evidence" value="ECO:0007669"/>
    <property type="project" value="UniProtKB-SubCell"/>
</dbReference>
<dbReference type="InterPro" id="IPR007016">
    <property type="entry name" value="O-antigen_ligase-rel_domated"/>
</dbReference>
<reference evidence="7 8" key="1">
    <citation type="submission" date="2019-04" db="EMBL/GenBank/DDBJ databases">
        <title>Sphingomonas psychrotolerans sp. nov., isolated from soil in the Tianshan Mountains, Xinjiang, China.</title>
        <authorList>
            <person name="Luo Y."/>
            <person name="Sheng H."/>
        </authorList>
    </citation>
    <scope>NUCLEOTIDE SEQUENCE [LARGE SCALE GENOMIC DNA]</scope>
    <source>
        <strain evidence="7 8">KIS18-15</strain>
    </source>
</reference>
<keyword evidence="4 5" id="KW-0472">Membrane</keyword>
<evidence type="ECO:0000256" key="1">
    <source>
        <dbReference type="ARBA" id="ARBA00004141"/>
    </source>
</evidence>
<dbReference type="EMBL" id="SRXU01000001">
    <property type="protein sequence ID" value="TGX46459.1"/>
    <property type="molecule type" value="Genomic_DNA"/>
</dbReference>
<name>A0A4S1WSR9_9SPHN</name>
<evidence type="ECO:0000256" key="5">
    <source>
        <dbReference type="SAM" id="Phobius"/>
    </source>
</evidence>
<gene>
    <name evidence="7" type="ORF">E5A74_04750</name>
</gene>
<dbReference type="RefSeq" id="WP_135983071.1">
    <property type="nucleotide sequence ID" value="NZ_JAASQM010000001.1"/>
</dbReference>